<dbReference type="EMBL" id="WLYK01000008">
    <property type="protein sequence ID" value="MTD15924.1"/>
    <property type="molecule type" value="Genomic_DNA"/>
</dbReference>
<accession>A0A7K1FSX6</accession>
<dbReference type="AlphaFoldDB" id="A0A7K1FSX6"/>
<evidence type="ECO:0000313" key="3">
    <source>
        <dbReference type="Proteomes" id="UP000460221"/>
    </source>
</evidence>
<evidence type="ECO:0000313" key="2">
    <source>
        <dbReference type="EMBL" id="MTD15924.1"/>
    </source>
</evidence>
<keyword evidence="1" id="KW-0732">Signal</keyword>
<evidence type="ECO:0000256" key="1">
    <source>
        <dbReference type="SAM" id="SignalP"/>
    </source>
</evidence>
<reference evidence="2 3" key="1">
    <citation type="submission" date="2019-11" db="EMBL/GenBank/DDBJ databases">
        <authorList>
            <person name="Jiang L.-Q."/>
        </authorList>
    </citation>
    <scope>NUCLEOTIDE SEQUENCE [LARGE SCALE GENOMIC DNA]</scope>
    <source>
        <strain evidence="2 3">YIM 132087</strain>
    </source>
</reference>
<dbReference type="RefSeq" id="WP_154769924.1">
    <property type="nucleotide sequence ID" value="NZ_WLYK01000008.1"/>
</dbReference>
<sequence length="284" mass="28576">MSPFRLPAAVTALVTAALAGTALALAVPAAATTPDPAATPDARSAAAAPLLAEPGVLAAPARSDQVYVPITPCRVVDTRSAFGPLGSQVSRNYYVSGSFGIVSQGGRQGGCGIPENATAVAATMTAVDPAAVGFARAWPAGSPEPAATQLQYRETNGTGVVLTLRPGSAAHLTVRNYGGPTDLVLDVAGYWAPQMQASVSAAGVLSHGTSRVVSIQHTASSGAYKVTFDAPVTSCSPQVETRSLGQFASLGNPSGGTVTVYLWTLGSDGAPDLNDAPFHLTVTC</sequence>
<dbReference type="Proteomes" id="UP000460221">
    <property type="component" value="Unassembled WGS sequence"/>
</dbReference>
<feature type="signal peptide" evidence="1">
    <location>
        <begin position="1"/>
        <end position="26"/>
    </location>
</feature>
<keyword evidence="3" id="KW-1185">Reference proteome</keyword>
<feature type="chain" id="PRO_5039429769" evidence="1">
    <location>
        <begin position="27"/>
        <end position="284"/>
    </location>
</feature>
<gene>
    <name evidence="2" type="ORF">GIS00_18475</name>
</gene>
<comment type="caution">
    <text evidence="2">The sequence shown here is derived from an EMBL/GenBank/DDBJ whole genome shotgun (WGS) entry which is preliminary data.</text>
</comment>
<name>A0A7K1FSX6_9ACTN</name>
<proteinExistence type="predicted"/>
<organism evidence="2 3">
    <name type="scientific">Nakamurella alba</name>
    <dbReference type="NCBI Taxonomy" id="2665158"/>
    <lineage>
        <taxon>Bacteria</taxon>
        <taxon>Bacillati</taxon>
        <taxon>Actinomycetota</taxon>
        <taxon>Actinomycetes</taxon>
        <taxon>Nakamurellales</taxon>
        <taxon>Nakamurellaceae</taxon>
        <taxon>Nakamurella</taxon>
    </lineage>
</organism>
<protein>
    <submittedName>
        <fullName evidence="2">Uncharacterized protein</fullName>
    </submittedName>
</protein>